<evidence type="ECO:0000313" key="4">
    <source>
        <dbReference type="Proteomes" id="UP001438292"/>
    </source>
</evidence>
<dbReference type="Proteomes" id="UP001438292">
    <property type="component" value="Unassembled WGS sequence"/>
</dbReference>
<dbReference type="InterPro" id="IPR050445">
    <property type="entry name" value="Bact_polysacc_biosynth/exp"/>
</dbReference>
<name>A0ABV0H2I2_9NEIS</name>
<dbReference type="PANTHER" id="PTHR32309">
    <property type="entry name" value="TYROSINE-PROTEIN KINASE"/>
    <property type="match status" value="1"/>
</dbReference>
<keyword evidence="4" id="KW-1185">Reference proteome</keyword>
<feature type="transmembrane region" description="Helical" evidence="1">
    <location>
        <begin position="20"/>
        <end position="40"/>
    </location>
</feature>
<comment type="caution">
    <text evidence="3">The sequence shown here is derived from an EMBL/GenBank/DDBJ whole genome shotgun (WGS) entry which is preliminary data.</text>
</comment>
<dbReference type="PANTHER" id="PTHR32309:SF31">
    <property type="entry name" value="CAPSULAR EXOPOLYSACCHARIDE FAMILY"/>
    <property type="match status" value="1"/>
</dbReference>
<gene>
    <name evidence="3" type="ORF">ABH309_01865</name>
</gene>
<dbReference type="InterPro" id="IPR032807">
    <property type="entry name" value="GNVR"/>
</dbReference>
<organism evidence="3 4">
    <name type="scientific">Chromobacterium piscinae</name>
    <dbReference type="NCBI Taxonomy" id="686831"/>
    <lineage>
        <taxon>Bacteria</taxon>
        <taxon>Pseudomonadati</taxon>
        <taxon>Pseudomonadota</taxon>
        <taxon>Betaproteobacteria</taxon>
        <taxon>Neisseriales</taxon>
        <taxon>Chromobacteriaceae</taxon>
        <taxon>Chromobacterium</taxon>
    </lineage>
</organism>
<sequence>MQPADDELNLGQIWDFVCEWHRWLLSGMLVFVIAAVVMVWRIPNEYESKTLLLIPAPVGAQGGIAIAQSSATLDTLITRFDLQKRYRADDDRKAKLELLSRVKSAATKDGLLELSVRDQDPEQAAAIAGALASSVRQQVLDSHVTEQSKKLFVLRGRLDIALKELDSDARAVEKMGLRNRLNLDGNAEQILVGFSSLDAQYALGEKDGLMGSLLQLRAELEKGNSSLYKLPGEQLKLLRDFYFNRALVEAMQKQLRVAELQAAQDVQVVLPAIAPLEKVGPKRSLVVVMSGLAGLMLMVAICAIVQWRRQRQDLLARV</sequence>
<proteinExistence type="predicted"/>
<dbReference type="EMBL" id="JBDQQU010000001">
    <property type="protein sequence ID" value="MEO3953188.1"/>
    <property type="molecule type" value="Genomic_DNA"/>
</dbReference>
<reference evidence="3 4" key="1">
    <citation type="submission" date="2024-05" db="EMBL/GenBank/DDBJ databases">
        <authorList>
            <person name="De Oliveira J.P."/>
            <person name="Noriler S.A."/>
            <person name="De Oliveira A.G."/>
            <person name="Sipoli D.S."/>
        </authorList>
    </citation>
    <scope>NUCLEOTIDE SEQUENCE [LARGE SCALE GENOMIC DNA]</scope>
    <source>
        <strain evidence="3 4">LABIM186</strain>
    </source>
</reference>
<dbReference type="RefSeq" id="WP_347787619.1">
    <property type="nucleotide sequence ID" value="NZ_JBDQQU010000001.1"/>
</dbReference>
<keyword evidence="1" id="KW-1133">Transmembrane helix</keyword>
<dbReference type="Pfam" id="PF13807">
    <property type="entry name" value="GNVR"/>
    <property type="match status" value="1"/>
</dbReference>
<evidence type="ECO:0000256" key="1">
    <source>
        <dbReference type="SAM" id="Phobius"/>
    </source>
</evidence>
<keyword evidence="1" id="KW-0472">Membrane</keyword>
<protein>
    <submittedName>
        <fullName evidence="3">GNVR domain-containing protein</fullName>
    </submittedName>
</protein>
<evidence type="ECO:0000259" key="2">
    <source>
        <dbReference type="Pfam" id="PF13807"/>
    </source>
</evidence>
<feature type="domain" description="Tyrosine-protein kinase G-rich" evidence="2">
    <location>
        <begin position="233"/>
        <end position="301"/>
    </location>
</feature>
<accession>A0ABV0H2I2</accession>
<keyword evidence="1" id="KW-0812">Transmembrane</keyword>
<feature type="transmembrane region" description="Helical" evidence="1">
    <location>
        <begin position="285"/>
        <end position="307"/>
    </location>
</feature>
<evidence type="ECO:0000313" key="3">
    <source>
        <dbReference type="EMBL" id="MEO3953188.1"/>
    </source>
</evidence>